<protein>
    <recommendedName>
        <fullName evidence="5">Large ribosomal subunit protein bL25</fullName>
    </recommendedName>
    <alternativeName>
        <fullName evidence="5">General stress protein CTC</fullName>
    </alternativeName>
</protein>
<keyword evidence="3 5" id="KW-0689">Ribosomal protein</keyword>
<evidence type="ECO:0000313" key="10">
    <source>
        <dbReference type="Proteomes" id="UP000178086"/>
    </source>
</evidence>
<comment type="subunit">
    <text evidence="5">Part of the 50S ribosomal subunit; part of the 5S rRNA/L5/L18/L25 subcomplex. Contacts the 5S rRNA. Binds to the 5S rRNA independently of L5 and L18.</text>
</comment>
<comment type="caution">
    <text evidence="9">The sequence shown here is derived from an EMBL/GenBank/DDBJ whole genome shotgun (WGS) entry which is preliminary data.</text>
</comment>
<dbReference type="InterPro" id="IPR001021">
    <property type="entry name" value="Ribosomal_bL25_long"/>
</dbReference>
<evidence type="ECO:0000256" key="4">
    <source>
        <dbReference type="ARBA" id="ARBA00023274"/>
    </source>
</evidence>
<feature type="domain" description="Large ribosomal subunit protein bL25 L25" evidence="7">
    <location>
        <begin position="6"/>
        <end position="94"/>
    </location>
</feature>
<dbReference type="GO" id="GO:0008097">
    <property type="term" value="F:5S rRNA binding"/>
    <property type="evidence" value="ECO:0007669"/>
    <property type="project" value="InterPro"/>
</dbReference>
<gene>
    <name evidence="5" type="primary">rplY</name>
    <name evidence="5" type="synonym">ctc</name>
    <name evidence="9" type="ORF">A2074_03875</name>
</gene>
<comment type="function">
    <text evidence="5">This is one of the proteins that binds to the 5S RNA in the ribosome where it forms part of the central protuberance.</text>
</comment>
<accession>A0A1F2UQS1</accession>
<dbReference type="Pfam" id="PF01386">
    <property type="entry name" value="Ribosomal_L25p"/>
    <property type="match status" value="1"/>
</dbReference>
<sequence length="221" mass="23609">METAELKAEKRDVVGKESSKKLRREGRVPAVLYSDGESSTLTVDARDFSSIVHSKSGTNVIVKLKIEGMRSHPSAIIKEIQKNPLRSEYFHIDFQKIAMDEKINAMVPISVIGEAPGVKEGGMLEQQLWEVELLGLPADMPGNLVVDVSTLEVGDTLHARDIAIPADVELVTDPESTLLAISLSRAEAEVAKAVEGVEPELVAGGGGAAAKAAEEKAEASK</sequence>
<dbReference type="Proteomes" id="UP000178086">
    <property type="component" value="Unassembled WGS sequence"/>
</dbReference>
<proteinExistence type="inferred from homology"/>
<dbReference type="NCBIfam" id="TIGR00731">
    <property type="entry name" value="bL25_bact_ctc"/>
    <property type="match status" value="1"/>
</dbReference>
<comment type="similarity">
    <text evidence="5">Belongs to the bacterial ribosomal protein bL25 family. CTC subfamily.</text>
</comment>
<dbReference type="Pfam" id="PF14693">
    <property type="entry name" value="Ribosomal_TL5_C"/>
    <property type="match status" value="1"/>
</dbReference>
<evidence type="ECO:0000256" key="6">
    <source>
        <dbReference type="SAM" id="MobiDB-lite"/>
    </source>
</evidence>
<evidence type="ECO:0000256" key="3">
    <source>
        <dbReference type="ARBA" id="ARBA00022980"/>
    </source>
</evidence>
<organism evidence="9 10">
    <name type="scientific">Candidatus Aquicultor primus</name>
    <dbReference type="NCBI Taxonomy" id="1797195"/>
    <lineage>
        <taxon>Bacteria</taxon>
        <taxon>Bacillati</taxon>
        <taxon>Actinomycetota</taxon>
        <taxon>Candidatus Aquicultoria</taxon>
        <taxon>Candidatus Aquicultorales</taxon>
        <taxon>Candidatus Aquicultoraceae</taxon>
        <taxon>Candidatus Aquicultor</taxon>
    </lineage>
</organism>
<dbReference type="InterPro" id="IPR020057">
    <property type="entry name" value="Ribosomal_bL25_b-dom"/>
</dbReference>
<dbReference type="SUPFAM" id="SSF50715">
    <property type="entry name" value="Ribosomal protein L25-like"/>
    <property type="match status" value="1"/>
</dbReference>
<dbReference type="GO" id="GO:0003735">
    <property type="term" value="F:structural constituent of ribosome"/>
    <property type="evidence" value="ECO:0007669"/>
    <property type="project" value="InterPro"/>
</dbReference>
<dbReference type="Gene3D" id="2.170.120.20">
    <property type="entry name" value="Ribosomal protein L25, beta domain"/>
    <property type="match status" value="1"/>
</dbReference>
<dbReference type="InterPro" id="IPR020056">
    <property type="entry name" value="Rbsml_bL25/Gln-tRNA_synth_N"/>
</dbReference>
<keyword evidence="1 5" id="KW-0699">rRNA-binding</keyword>
<evidence type="ECO:0000313" key="9">
    <source>
        <dbReference type="EMBL" id="OFW33466.1"/>
    </source>
</evidence>
<dbReference type="AlphaFoldDB" id="A0A1F2UQS1"/>
<dbReference type="PANTHER" id="PTHR33284">
    <property type="entry name" value="RIBOSOMAL PROTEIN L25/GLN-TRNA SYNTHETASE, ANTI-CODON-BINDING DOMAIN-CONTAINING PROTEIN"/>
    <property type="match status" value="1"/>
</dbReference>
<dbReference type="InterPro" id="IPR037121">
    <property type="entry name" value="Ribosomal_bL25_C"/>
</dbReference>
<feature type="region of interest" description="Disordered" evidence="6">
    <location>
        <begin position="1"/>
        <end position="24"/>
    </location>
</feature>
<dbReference type="InterPro" id="IPR020930">
    <property type="entry name" value="Ribosomal_uL5_bac-type"/>
</dbReference>
<dbReference type="HAMAP" id="MF_01334">
    <property type="entry name" value="Ribosomal_bL25_CTC"/>
    <property type="match status" value="1"/>
</dbReference>
<evidence type="ECO:0000256" key="2">
    <source>
        <dbReference type="ARBA" id="ARBA00022884"/>
    </source>
</evidence>
<dbReference type="Gene3D" id="2.40.240.10">
    <property type="entry name" value="Ribosomal Protein L25, Chain P"/>
    <property type="match status" value="1"/>
</dbReference>
<dbReference type="InterPro" id="IPR011035">
    <property type="entry name" value="Ribosomal_bL25/Gln-tRNA_synth"/>
</dbReference>
<evidence type="ECO:0000256" key="5">
    <source>
        <dbReference type="HAMAP-Rule" id="MF_01334"/>
    </source>
</evidence>
<dbReference type="CDD" id="cd00495">
    <property type="entry name" value="Ribosomal_L25_TL5_CTC"/>
    <property type="match status" value="1"/>
</dbReference>
<name>A0A1F2UQS1_9ACTN</name>
<dbReference type="GO" id="GO:0022625">
    <property type="term" value="C:cytosolic large ribosomal subunit"/>
    <property type="evidence" value="ECO:0007669"/>
    <property type="project" value="TreeGrafter"/>
</dbReference>
<dbReference type="InterPro" id="IPR029751">
    <property type="entry name" value="Ribosomal_L25_dom"/>
</dbReference>
<evidence type="ECO:0000259" key="7">
    <source>
        <dbReference type="Pfam" id="PF01386"/>
    </source>
</evidence>
<dbReference type="PANTHER" id="PTHR33284:SF1">
    <property type="entry name" value="RIBOSOMAL PROTEIN L25_GLN-TRNA SYNTHETASE, ANTI-CODON-BINDING DOMAIN-CONTAINING PROTEIN"/>
    <property type="match status" value="1"/>
</dbReference>
<keyword evidence="4 5" id="KW-0687">Ribonucleoprotein</keyword>
<dbReference type="EMBL" id="MELI01000067">
    <property type="protein sequence ID" value="OFW33466.1"/>
    <property type="molecule type" value="Genomic_DNA"/>
</dbReference>
<feature type="domain" description="Large ribosomal subunit protein bL25 beta" evidence="8">
    <location>
        <begin position="102"/>
        <end position="182"/>
    </location>
</feature>
<dbReference type="GO" id="GO:0006412">
    <property type="term" value="P:translation"/>
    <property type="evidence" value="ECO:0007669"/>
    <property type="project" value="UniProtKB-UniRule"/>
</dbReference>
<feature type="compositionally biased region" description="Basic and acidic residues" evidence="6">
    <location>
        <begin position="1"/>
        <end position="20"/>
    </location>
</feature>
<evidence type="ECO:0000259" key="8">
    <source>
        <dbReference type="Pfam" id="PF14693"/>
    </source>
</evidence>
<keyword evidence="2 5" id="KW-0694">RNA-binding</keyword>
<reference evidence="9 10" key="1">
    <citation type="journal article" date="2016" name="Nat. Commun.">
        <title>Thousands of microbial genomes shed light on interconnected biogeochemical processes in an aquifer system.</title>
        <authorList>
            <person name="Anantharaman K."/>
            <person name="Brown C.T."/>
            <person name="Hug L.A."/>
            <person name="Sharon I."/>
            <person name="Castelle C.J."/>
            <person name="Probst A.J."/>
            <person name="Thomas B.C."/>
            <person name="Singh A."/>
            <person name="Wilkins M.J."/>
            <person name="Karaoz U."/>
            <person name="Brodie E.L."/>
            <person name="Williams K.H."/>
            <person name="Hubbard S.S."/>
            <person name="Banfield J.F."/>
        </authorList>
    </citation>
    <scope>NUCLEOTIDE SEQUENCE [LARGE SCALE GENOMIC DNA]</scope>
</reference>
<evidence type="ECO:0000256" key="1">
    <source>
        <dbReference type="ARBA" id="ARBA00022730"/>
    </source>
</evidence>